<protein>
    <submittedName>
        <fullName evidence="1">Uncharacterized protein</fullName>
    </submittedName>
</protein>
<evidence type="ECO:0000313" key="1">
    <source>
        <dbReference type="EMBL" id="MQL90931.1"/>
    </source>
</evidence>
<comment type="caution">
    <text evidence="1">The sequence shown here is derived from an EMBL/GenBank/DDBJ whole genome shotgun (WGS) entry which is preliminary data.</text>
</comment>
<proteinExistence type="predicted"/>
<sequence length="131" mass="14969">MVYRRRGAQHATEASIWLGDEPMFCRCCFVLGDGATSAKDHREGAAVKAPASYFVPLVPILRFGIRSDPELWNQSFRLCKALEIRMLSHGWIASGRKRSNQIANFLDGANLIEREEDIRRYARDFYAILFS</sequence>
<dbReference type="AlphaFoldDB" id="A0A843V417"/>
<organism evidence="1 2">
    <name type="scientific">Colocasia esculenta</name>
    <name type="common">Wild taro</name>
    <name type="synonym">Arum esculentum</name>
    <dbReference type="NCBI Taxonomy" id="4460"/>
    <lineage>
        <taxon>Eukaryota</taxon>
        <taxon>Viridiplantae</taxon>
        <taxon>Streptophyta</taxon>
        <taxon>Embryophyta</taxon>
        <taxon>Tracheophyta</taxon>
        <taxon>Spermatophyta</taxon>
        <taxon>Magnoliopsida</taxon>
        <taxon>Liliopsida</taxon>
        <taxon>Araceae</taxon>
        <taxon>Aroideae</taxon>
        <taxon>Colocasieae</taxon>
        <taxon>Colocasia</taxon>
    </lineage>
</organism>
<evidence type="ECO:0000313" key="2">
    <source>
        <dbReference type="Proteomes" id="UP000652761"/>
    </source>
</evidence>
<dbReference type="EMBL" id="NMUH01001286">
    <property type="protein sequence ID" value="MQL90931.1"/>
    <property type="molecule type" value="Genomic_DNA"/>
</dbReference>
<dbReference type="Proteomes" id="UP000652761">
    <property type="component" value="Unassembled WGS sequence"/>
</dbReference>
<reference evidence="1" key="1">
    <citation type="submission" date="2017-07" db="EMBL/GenBank/DDBJ databases">
        <title>Taro Niue Genome Assembly and Annotation.</title>
        <authorList>
            <person name="Atibalentja N."/>
            <person name="Keating K."/>
            <person name="Fields C.J."/>
        </authorList>
    </citation>
    <scope>NUCLEOTIDE SEQUENCE</scope>
    <source>
        <strain evidence="1">Niue_2</strain>
        <tissue evidence="1">Leaf</tissue>
    </source>
</reference>
<feature type="non-terminal residue" evidence="1">
    <location>
        <position position="131"/>
    </location>
</feature>
<gene>
    <name evidence="1" type="ORF">Taro_023538</name>
</gene>
<keyword evidence="2" id="KW-1185">Reference proteome</keyword>
<accession>A0A843V417</accession>
<name>A0A843V417_COLES</name>